<dbReference type="InterPro" id="IPR049453">
    <property type="entry name" value="Memb_transporter_dom"/>
</dbReference>
<sequence>MSTLLGQQTFGLLIGTGVFTVLYGAGRPLRTRLVLLLTVGLAMVASVFVGTLTTGNTLASIGVVVAVGMVATQICHALRLGAPGAFFFVLLAGVGGYLPAHGVHPGTLVAATAIGAAVAVAVAMSDLVVRPRGPQEDAVDAARTAVGTFVAAGSAASDAEQRSAAATNALHDAWTTLADGGDPVSRDARARALVADLHRIQHTYASHQLPGDVPDPELYAEVTEAPLGQPSVQHMLRRSVRWPTTALQAALRVGAGVATAGLIASIVGTDHVYWAMAATMLVLHTGLDRKNTVIRSVHRLIGTVLGLGLFLAVHALVDLGGPWVLVVALIVMQGTVELLVVRNYAAAVLFITPLALTIGTAGTGVGVGDVALERLLDTAIGITVAVAVPWLIFRRGTPGLVRAHLARVLASAAEVLDQLGGGTHRRPAGRAALRDLAVDMQELSGVVRRGLQDDPDGIAELLEVREATAWLGFTVLARGSSQIEPASGVEGAAWACRRMAAQLRQGVVPAAADVRAVRAAAGVLPTTD</sequence>
<feature type="domain" description="Integral membrane bound transporter" evidence="6">
    <location>
        <begin position="260"/>
        <end position="388"/>
    </location>
</feature>
<comment type="caution">
    <text evidence="7">The sequence shown here is derived from an EMBL/GenBank/DDBJ whole genome shotgun (WGS) entry which is preliminary data.</text>
</comment>
<evidence type="ECO:0000256" key="3">
    <source>
        <dbReference type="ARBA" id="ARBA00022989"/>
    </source>
</evidence>
<evidence type="ECO:0000256" key="5">
    <source>
        <dbReference type="SAM" id="Phobius"/>
    </source>
</evidence>
<comment type="subcellular location">
    <subcellularLocation>
        <location evidence="1">Membrane</location>
        <topology evidence="1">Multi-pass membrane protein</topology>
    </subcellularLocation>
</comment>
<keyword evidence="8" id="KW-1185">Reference proteome</keyword>
<feature type="transmembrane region" description="Helical" evidence="5">
    <location>
        <begin position="33"/>
        <end position="52"/>
    </location>
</feature>
<evidence type="ECO:0000256" key="2">
    <source>
        <dbReference type="ARBA" id="ARBA00022692"/>
    </source>
</evidence>
<evidence type="ECO:0000256" key="1">
    <source>
        <dbReference type="ARBA" id="ARBA00004141"/>
    </source>
</evidence>
<evidence type="ECO:0000259" key="6">
    <source>
        <dbReference type="Pfam" id="PF13515"/>
    </source>
</evidence>
<evidence type="ECO:0000313" key="8">
    <source>
        <dbReference type="Proteomes" id="UP000826651"/>
    </source>
</evidence>
<feature type="transmembrane region" description="Helical" evidence="5">
    <location>
        <begin position="348"/>
        <end position="368"/>
    </location>
</feature>
<protein>
    <submittedName>
        <fullName evidence="7">FUSC family protein</fullName>
    </submittedName>
</protein>
<evidence type="ECO:0000313" key="7">
    <source>
        <dbReference type="EMBL" id="MBZ2196990.1"/>
    </source>
</evidence>
<evidence type="ECO:0000256" key="4">
    <source>
        <dbReference type="ARBA" id="ARBA00023136"/>
    </source>
</evidence>
<feature type="transmembrane region" description="Helical" evidence="5">
    <location>
        <begin position="374"/>
        <end position="393"/>
    </location>
</feature>
<feature type="transmembrane region" description="Helical" evidence="5">
    <location>
        <begin position="58"/>
        <end position="78"/>
    </location>
</feature>
<feature type="transmembrane region" description="Helical" evidence="5">
    <location>
        <begin position="6"/>
        <end position="26"/>
    </location>
</feature>
<keyword evidence="3 5" id="KW-1133">Transmembrane helix</keyword>
<feature type="transmembrane region" description="Helical" evidence="5">
    <location>
        <begin position="85"/>
        <end position="102"/>
    </location>
</feature>
<dbReference type="EMBL" id="JAGSHT010000012">
    <property type="protein sequence ID" value="MBZ2196990.1"/>
    <property type="molecule type" value="Genomic_DNA"/>
</dbReference>
<keyword evidence="4 5" id="KW-0472">Membrane</keyword>
<name>A0ABS7SB81_9MICO</name>
<feature type="transmembrane region" description="Helical" evidence="5">
    <location>
        <begin position="245"/>
        <end position="266"/>
    </location>
</feature>
<accession>A0ABS7SB81</accession>
<reference evidence="7 8" key="1">
    <citation type="submission" date="2021-04" db="EMBL/GenBank/DDBJ databases">
        <title>Ruania sp. nov., isolated from sandy soil of mangrove forest.</title>
        <authorList>
            <person name="Ge X."/>
            <person name="Huang R."/>
            <person name="Liu W."/>
        </authorList>
    </citation>
    <scope>NUCLEOTIDE SEQUENCE [LARGE SCALE GENOMIC DNA]</scope>
    <source>
        <strain evidence="7 8">N2-46</strain>
    </source>
</reference>
<dbReference type="Pfam" id="PF13515">
    <property type="entry name" value="FUSC_2"/>
    <property type="match status" value="1"/>
</dbReference>
<proteinExistence type="predicted"/>
<dbReference type="Proteomes" id="UP000826651">
    <property type="component" value="Unassembled WGS sequence"/>
</dbReference>
<gene>
    <name evidence="7" type="ORF">KCQ71_12545</name>
</gene>
<feature type="transmembrane region" description="Helical" evidence="5">
    <location>
        <begin position="108"/>
        <end position="129"/>
    </location>
</feature>
<organism evidence="7 8">
    <name type="scientific">Occultella gossypii</name>
    <dbReference type="NCBI Taxonomy" id="2800820"/>
    <lineage>
        <taxon>Bacteria</taxon>
        <taxon>Bacillati</taxon>
        <taxon>Actinomycetota</taxon>
        <taxon>Actinomycetes</taxon>
        <taxon>Micrococcales</taxon>
        <taxon>Ruaniaceae</taxon>
        <taxon>Occultella</taxon>
    </lineage>
</organism>
<keyword evidence="2 5" id="KW-0812">Transmembrane</keyword>